<evidence type="ECO:0000313" key="2">
    <source>
        <dbReference type="Proteomes" id="UP001148662"/>
    </source>
</evidence>
<name>A0ACC1TB92_9APHY</name>
<sequence length="366" mass="39875">MPLTRNGTLLYIQHPAPHSPLIPGVHTLYVEEDIDLEYAPLNGGVLIKTIAFSSDPYLRYRMRNPAEPSFCPVIPLKTPVDNTGVGKVLRSEDPKFKPGDYVMAYMDFQEYAIYPGLVMHAMKHIVKIQRTPGIPLKYYCGVLGTTGRTAYGGFKAFGLEKAKTSKTMFVSGAAGPVGTFVIEYAKHLFPHLKIIASAGSPAKLDLLRSLAVPVDVLINYKTDDTGKVLAEHGPIDIYWDNVSGPTLDAALANMAVDGLIIACGAISAASNNGTGSPVMNFEQIFQRDLTVRGFLLNYPPVVQALKTFYDETIPLLLDGKITVHEHPYTLDKAGEAIADLHLGKNIGKSLIIVSDEEQAEPHTVKL</sequence>
<proteinExistence type="predicted"/>
<organism evidence="1 2">
    <name type="scientific">Phlebia brevispora</name>
    <dbReference type="NCBI Taxonomy" id="194682"/>
    <lineage>
        <taxon>Eukaryota</taxon>
        <taxon>Fungi</taxon>
        <taxon>Dikarya</taxon>
        <taxon>Basidiomycota</taxon>
        <taxon>Agaricomycotina</taxon>
        <taxon>Agaricomycetes</taxon>
        <taxon>Polyporales</taxon>
        <taxon>Meruliaceae</taxon>
        <taxon>Phlebia</taxon>
    </lineage>
</organism>
<comment type="caution">
    <text evidence="1">The sequence shown here is derived from an EMBL/GenBank/DDBJ whole genome shotgun (WGS) entry which is preliminary data.</text>
</comment>
<dbReference type="EMBL" id="JANHOG010000154">
    <property type="protein sequence ID" value="KAJ3557484.1"/>
    <property type="molecule type" value="Genomic_DNA"/>
</dbReference>
<gene>
    <name evidence="1" type="ORF">NM688_g1449</name>
</gene>
<dbReference type="Proteomes" id="UP001148662">
    <property type="component" value="Unassembled WGS sequence"/>
</dbReference>
<protein>
    <submittedName>
        <fullName evidence="1">Uncharacterized protein</fullName>
    </submittedName>
</protein>
<reference evidence="1" key="1">
    <citation type="submission" date="2022-07" db="EMBL/GenBank/DDBJ databases">
        <title>Genome Sequence of Phlebia brevispora.</title>
        <authorList>
            <person name="Buettner E."/>
        </authorList>
    </citation>
    <scope>NUCLEOTIDE SEQUENCE</scope>
    <source>
        <strain evidence="1">MPL23</strain>
    </source>
</reference>
<evidence type="ECO:0000313" key="1">
    <source>
        <dbReference type="EMBL" id="KAJ3557484.1"/>
    </source>
</evidence>
<accession>A0ACC1TB92</accession>
<keyword evidence="2" id="KW-1185">Reference proteome</keyword>